<comment type="caution">
    <text evidence="13">The sequence shown here is derived from an EMBL/GenBank/DDBJ whole genome shotgun (WGS) entry which is preliminary data.</text>
</comment>
<sequence>MERFLFYCDIGSALLQNASANPALALAPKMHDEPYYTNPGEDDEEAALSDDPAHATRRRTTGMTSSITINNENGGMGLPHVQYNQSHLTWKRILLLIVAITVHNIPGMHFEGRDMYNICQSRGLSCWGRIWRVGKTRQRPLESARNLAIGIGIQNFPEGLAVSLPLHGSGYSKWRSFWYGQLSGMVEPVAGVFGALVVGIAEPLLPYALSFAAGAMVYVVMDDIIPEAQTSGNGRLATWGSIIGFIVMMSLDVALG</sequence>
<dbReference type="Proteomes" id="UP000230750">
    <property type="component" value="Unassembled WGS sequence"/>
</dbReference>
<accession>A0A2G8JSH8</accession>
<keyword evidence="7 12" id="KW-0472">Membrane</keyword>
<evidence type="ECO:0000256" key="7">
    <source>
        <dbReference type="ARBA" id="ARBA00023136"/>
    </source>
</evidence>
<keyword evidence="14" id="KW-1185">Reference proteome</keyword>
<evidence type="ECO:0000256" key="10">
    <source>
        <dbReference type="ARBA" id="ARBA00042973"/>
    </source>
</evidence>
<dbReference type="AlphaFoldDB" id="A0A2G8JSH8"/>
<dbReference type="PANTHER" id="PTHR11040">
    <property type="entry name" value="ZINC/IRON TRANSPORTER"/>
    <property type="match status" value="1"/>
</dbReference>
<dbReference type="PANTHER" id="PTHR11040:SF211">
    <property type="entry name" value="ZINC TRANSPORTER ZIP11"/>
    <property type="match status" value="1"/>
</dbReference>
<comment type="similarity">
    <text evidence="2">Belongs to the ZIP transporter (TC 2.A.5) family.</text>
</comment>
<evidence type="ECO:0000256" key="2">
    <source>
        <dbReference type="ARBA" id="ARBA00006939"/>
    </source>
</evidence>
<reference evidence="13 14" key="1">
    <citation type="journal article" date="2017" name="PLoS Biol.">
        <title>The sea cucumber genome provides insights into morphological evolution and visceral regeneration.</title>
        <authorList>
            <person name="Zhang X."/>
            <person name="Sun L."/>
            <person name="Yuan J."/>
            <person name="Sun Y."/>
            <person name="Gao Y."/>
            <person name="Zhang L."/>
            <person name="Li S."/>
            <person name="Dai H."/>
            <person name="Hamel J.F."/>
            <person name="Liu C."/>
            <person name="Yu Y."/>
            <person name="Liu S."/>
            <person name="Lin W."/>
            <person name="Guo K."/>
            <person name="Jin S."/>
            <person name="Xu P."/>
            <person name="Storey K.B."/>
            <person name="Huan P."/>
            <person name="Zhang T."/>
            <person name="Zhou Y."/>
            <person name="Zhang J."/>
            <person name="Lin C."/>
            <person name="Li X."/>
            <person name="Xing L."/>
            <person name="Huo D."/>
            <person name="Sun M."/>
            <person name="Wang L."/>
            <person name="Mercier A."/>
            <person name="Li F."/>
            <person name="Yang H."/>
            <person name="Xiang J."/>
        </authorList>
    </citation>
    <scope>NUCLEOTIDE SEQUENCE [LARGE SCALE GENOMIC DNA]</scope>
    <source>
        <strain evidence="13">Shaxun</strain>
        <tissue evidence="13">Muscle</tissue>
    </source>
</reference>
<protein>
    <recommendedName>
        <fullName evidence="8">Zinc transporter ZIP11</fullName>
    </recommendedName>
    <alternativeName>
        <fullName evidence="9">Solute carrier family 39 member 11</fullName>
    </alternativeName>
    <alternativeName>
        <fullName evidence="10">Zrt- and Irt-like protein 11</fullName>
    </alternativeName>
</protein>
<keyword evidence="5" id="KW-0862">Zinc</keyword>
<evidence type="ECO:0000256" key="1">
    <source>
        <dbReference type="ARBA" id="ARBA00004651"/>
    </source>
</evidence>
<evidence type="ECO:0000256" key="3">
    <source>
        <dbReference type="ARBA" id="ARBA00022475"/>
    </source>
</evidence>
<evidence type="ECO:0000256" key="12">
    <source>
        <dbReference type="SAM" id="Phobius"/>
    </source>
</evidence>
<dbReference type="GO" id="GO:0005886">
    <property type="term" value="C:plasma membrane"/>
    <property type="evidence" value="ECO:0007669"/>
    <property type="project" value="UniProtKB-SubCell"/>
</dbReference>
<evidence type="ECO:0000256" key="9">
    <source>
        <dbReference type="ARBA" id="ARBA00042540"/>
    </source>
</evidence>
<evidence type="ECO:0000256" key="5">
    <source>
        <dbReference type="ARBA" id="ARBA00022833"/>
    </source>
</evidence>
<feature type="transmembrane region" description="Helical" evidence="12">
    <location>
        <begin position="236"/>
        <end position="255"/>
    </location>
</feature>
<keyword evidence="3" id="KW-1003">Cell membrane</keyword>
<evidence type="ECO:0000256" key="6">
    <source>
        <dbReference type="ARBA" id="ARBA00022989"/>
    </source>
</evidence>
<proteinExistence type="inferred from homology"/>
<comment type="subcellular location">
    <subcellularLocation>
        <location evidence="1">Cell membrane</location>
        <topology evidence="1">Multi-pass membrane protein</topology>
    </subcellularLocation>
</comment>
<evidence type="ECO:0000256" key="8">
    <source>
        <dbReference type="ARBA" id="ARBA00040593"/>
    </source>
</evidence>
<dbReference type="EMBL" id="MRZV01001329">
    <property type="protein sequence ID" value="PIK38670.1"/>
    <property type="molecule type" value="Genomic_DNA"/>
</dbReference>
<evidence type="ECO:0000256" key="4">
    <source>
        <dbReference type="ARBA" id="ARBA00022692"/>
    </source>
</evidence>
<dbReference type="Pfam" id="PF02535">
    <property type="entry name" value="Zip"/>
    <property type="match status" value="1"/>
</dbReference>
<evidence type="ECO:0000313" key="14">
    <source>
        <dbReference type="Proteomes" id="UP000230750"/>
    </source>
</evidence>
<evidence type="ECO:0000256" key="11">
    <source>
        <dbReference type="SAM" id="MobiDB-lite"/>
    </source>
</evidence>
<name>A0A2G8JSH8_STIJA</name>
<keyword evidence="6 12" id="KW-1133">Transmembrane helix</keyword>
<feature type="transmembrane region" description="Helical" evidence="12">
    <location>
        <begin position="177"/>
        <end position="198"/>
    </location>
</feature>
<gene>
    <name evidence="13" type="ORF">BSL78_24492</name>
</gene>
<feature type="region of interest" description="Disordered" evidence="11">
    <location>
        <begin position="34"/>
        <end position="60"/>
    </location>
</feature>
<dbReference type="STRING" id="307972.A0A2G8JSH8"/>
<evidence type="ECO:0000313" key="13">
    <source>
        <dbReference type="EMBL" id="PIK38670.1"/>
    </source>
</evidence>
<keyword evidence="4 12" id="KW-0812">Transmembrane</keyword>
<dbReference type="OrthoDB" id="262547at2759"/>
<feature type="transmembrane region" description="Helical" evidence="12">
    <location>
        <begin position="88"/>
        <end position="105"/>
    </location>
</feature>
<dbReference type="InterPro" id="IPR003689">
    <property type="entry name" value="ZIP"/>
</dbReference>
<feature type="transmembrane region" description="Helical" evidence="12">
    <location>
        <begin position="204"/>
        <end position="224"/>
    </location>
</feature>
<dbReference type="GO" id="GO:0005385">
    <property type="term" value="F:zinc ion transmembrane transporter activity"/>
    <property type="evidence" value="ECO:0007669"/>
    <property type="project" value="TreeGrafter"/>
</dbReference>
<organism evidence="13 14">
    <name type="scientific">Stichopus japonicus</name>
    <name type="common">Sea cucumber</name>
    <dbReference type="NCBI Taxonomy" id="307972"/>
    <lineage>
        <taxon>Eukaryota</taxon>
        <taxon>Metazoa</taxon>
        <taxon>Echinodermata</taxon>
        <taxon>Eleutherozoa</taxon>
        <taxon>Echinozoa</taxon>
        <taxon>Holothuroidea</taxon>
        <taxon>Aspidochirotacea</taxon>
        <taxon>Aspidochirotida</taxon>
        <taxon>Stichopodidae</taxon>
        <taxon>Apostichopus</taxon>
    </lineage>
</organism>